<accession>A0A6C0CA02</accession>
<keyword evidence="1" id="KW-0812">Transmembrane</keyword>
<reference evidence="2" key="1">
    <citation type="journal article" date="2020" name="Nature">
        <title>Giant virus diversity and host interactions through global metagenomics.</title>
        <authorList>
            <person name="Schulz F."/>
            <person name="Roux S."/>
            <person name="Paez-Espino D."/>
            <person name="Jungbluth S."/>
            <person name="Walsh D.A."/>
            <person name="Denef V.J."/>
            <person name="McMahon K.D."/>
            <person name="Konstantinidis K.T."/>
            <person name="Eloe-Fadrosh E.A."/>
            <person name="Kyrpides N.C."/>
            <person name="Woyke T."/>
        </authorList>
    </citation>
    <scope>NUCLEOTIDE SEQUENCE</scope>
    <source>
        <strain evidence="2">GVMAG-M-3300020192-26</strain>
    </source>
</reference>
<proteinExistence type="predicted"/>
<evidence type="ECO:0008006" key="3">
    <source>
        <dbReference type="Google" id="ProtNLM"/>
    </source>
</evidence>
<keyword evidence="1" id="KW-1133">Transmembrane helix</keyword>
<sequence>MNNSDIIYQIFDQLDLDDIVRCSTINKLINRIHGLQYAILINDNANILINLFNKNLYRQIYMVAIMSGVSILEHYLYIDSTK</sequence>
<dbReference type="SUPFAM" id="SSF81383">
    <property type="entry name" value="F-box domain"/>
    <property type="match status" value="1"/>
</dbReference>
<dbReference type="AlphaFoldDB" id="A0A6C0CA02"/>
<organism evidence="2">
    <name type="scientific">viral metagenome</name>
    <dbReference type="NCBI Taxonomy" id="1070528"/>
    <lineage>
        <taxon>unclassified sequences</taxon>
        <taxon>metagenomes</taxon>
        <taxon>organismal metagenomes</taxon>
    </lineage>
</organism>
<evidence type="ECO:0000256" key="1">
    <source>
        <dbReference type="SAM" id="Phobius"/>
    </source>
</evidence>
<dbReference type="CDD" id="cd09917">
    <property type="entry name" value="F-box_SF"/>
    <property type="match status" value="1"/>
</dbReference>
<feature type="transmembrane region" description="Helical" evidence="1">
    <location>
        <begin position="60"/>
        <end position="78"/>
    </location>
</feature>
<protein>
    <recommendedName>
        <fullName evidence="3">F-box domain-containing protein</fullName>
    </recommendedName>
</protein>
<keyword evidence="1" id="KW-0472">Membrane</keyword>
<name>A0A6C0CA02_9ZZZZ</name>
<evidence type="ECO:0000313" key="2">
    <source>
        <dbReference type="EMBL" id="QHT01408.1"/>
    </source>
</evidence>
<dbReference type="EMBL" id="MN739371">
    <property type="protein sequence ID" value="QHT01408.1"/>
    <property type="molecule type" value="Genomic_DNA"/>
</dbReference>
<dbReference type="InterPro" id="IPR036047">
    <property type="entry name" value="F-box-like_dom_sf"/>
</dbReference>